<evidence type="ECO:0000313" key="1">
    <source>
        <dbReference type="EMBL" id="KAJ8430469.1"/>
    </source>
</evidence>
<name>A0A9Q1Q6L0_9CARY</name>
<proteinExistence type="predicted"/>
<comment type="caution">
    <text evidence="1">The sequence shown here is derived from an EMBL/GenBank/DDBJ whole genome shotgun (WGS) entry which is preliminary data.</text>
</comment>
<dbReference type="OrthoDB" id="4955136at2759"/>
<protein>
    <submittedName>
        <fullName evidence="1">Uncharacterized protein</fullName>
    </submittedName>
</protein>
<dbReference type="Proteomes" id="UP001153076">
    <property type="component" value="Unassembled WGS sequence"/>
</dbReference>
<accession>A0A9Q1Q6L0</accession>
<reference evidence="1" key="1">
    <citation type="submission" date="2022-04" db="EMBL/GenBank/DDBJ databases">
        <title>Carnegiea gigantea Genome sequencing and assembly v2.</title>
        <authorList>
            <person name="Copetti D."/>
            <person name="Sanderson M.J."/>
            <person name="Burquez A."/>
            <person name="Wojciechowski M.F."/>
        </authorList>
    </citation>
    <scope>NUCLEOTIDE SEQUENCE</scope>
    <source>
        <strain evidence="1">SGP5-SGP5p</strain>
        <tissue evidence="1">Aerial part</tissue>
    </source>
</reference>
<gene>
    <name evidence="1" type="ORF">Cgig2_003051</name>
</gene>
<dbReference type="EMBL" id="JAKOGI010000793">
    <property type="protein sequence ID" value="KAJ8430469.1"/>
    <property type="molecule type" value="Genomic_DNA"/>
</dbReference>
<organism evidence="1 2">
    <name type="scientific">Carnegiea gigantea</name>
    <dbReference type="NCBI Taxonomy" id="171969"/>
    <lineage>
        <taxon>Eukaryota</taxon>
        <taxon>Viridiplantae</taxon>
        <taxon>Streptophyta</taxon>
        <taxon>Embryophyta</taxon>
        <taxon>Tracheophyta</taxon>
        <taxon>Spermatophyta</taxon>
        <taxon>Magnoliopsida</taxon>
        <taxon>eudicotyledons</taxon>
        <taxon>Gunneridae</taxon>
        <taxon>Pentapetalae</taxon>
        <taxon>Caryophyllales</taxon>
        <taxon>Cactineae</taxon>
        <taxon>Cactaceae</taxon>
        <taxon>Cactoideae</taxon>
        <taxon>Echinocereeae</taxon>
        <taxon>Carnegiea</taxon>
    </lineage>
</organism>
<keyword evidence="2" id="KW-1185">Reference proteome</keyword>
<sequence>MKKGPLRLVMNDAKFKQFRDKRIKVESNMNELFRGHVAREDDIIAPNMDPLPMLMEEVEDRLWHEDSPVSTPPPISQGIDRCGNGKGKRKWENFSSCHNKSAKTNGYRRMGSTTMMYEKLDIMLEVEREASRWLKDLKEGKNAKKGDEQQKMQVSMMELQVFLMH</sequence>
<dbReference type="AlphaFoldDB" id="A0A9Q1Q6L0"/>
<evidence type="ECO:0000313" key="2">
    <source>
        <dbReference type="Proteomes" id="UP001153076"/>
    </source>
</evidence>